<feature type="transmembrane region" description="Helical" evidence="6">
    <location>
        <begin position="96"/>
        <end position="118"/>
    </location>
</feature>
<feature type="transmembrane region" description="Helical" evidence="6">
    <location>
        <begin position="139"/>
        <end position="162"/>
    </location>
</feature>
<feature type="transmembrane region" description="Helical" evidence="6">
    <location>
        <begin position="16"/>
        <end position="41"/>
    </location>
</feature>
<dbReference type="GO" id="GO:0004930">
    <property type="term" value="F:G protein-coupled receptor activity"/>
    <property type="evidence" value="ECO:0007669"/>
    <property type="project" value="InterPro"/>
</dbReference>
<feature type="transmembrane region" description="Helical" evidence="6">
    <location>
        <begin position="572"/>
        <end position="592"/>
    </location>
</feature>
<keyword evidence="9" id="KW-1185">Reference proteome</keyword>
<organism evidence="8 9">
    <name type="scientific">Caenorhabditis angaria</name>
    <dbReference type="NCBI Taxonomy" id="860376"/>
    <lineage>
        <taxon>Eukaryota</taxon>
        <taxon>Metazoa</taxon>
        <taxon>Ecdysozoa</taxon>
        <taxon>Nematoda</taxon>
        <taxon>Chromadorea</taxon>
        <taxon>Rhabditida</taxon>
        <taxon>Rhabditina</taxon>
        <taxon>Rhabditomorpha</taxon>
        <taxon>Rhabditoidea</taxon>
        <taxon>Rhabditidae</taxon>
        <taxon>Peloderinae</taxon>
        <taxon>Caenorhabditis</taxon>
    </lineage>
</organism>
<evidence type="ECO:0000256" key="3">
    <source>
        <dbReference type="ARBA" id="ARBA00022989"/>
    </source>
</evidence>
<evidence type="ECO:0000256" key="4">
    <source>
        <dbReference type="ARBA" id="ARBA00023136"/>
    </source>
</evidence>
<dbReference type="InterPro" id="IPR019424">
    <property type="entry name" value="7TM_GPCR_Srsx"/>
</dbReference>
<dbReference type="AlphaFoldDB" id="A0A9P1MY79"/>
<name>A0A9P1MY79_9PELO</name>
<dbReference type="PRINTS" id="PR00697">
    <property type="entry name" value="TMPROTEINSRA"/>
</dbReference>
<dbReference type="EMBL" id="CANHGI010000002">
    <property type="protein sequence ID" value="CAI5441130.1"/>
    <property type="molecule type" value="Genomic_DNA"/>
</dbReference>
<feature type="domain" description="G-protein coupled receptors family 1 profile" evidence="7">
    <location>
        <begin position="34"/>
        <end position="243"/>
    </location>
</feature>
<accession>A0A9P1MY79</accession>
<feature type="transmembrane region" description="Helical" evidence="6">
    <location>
        <begin position="352"/>
        <end position="369"/>
    </location>
</feature>
<dbReference type="Pfam" id="PF10320">
    <property type="entry name" value="7TM_GPCR_Srsx"/>
    <property type="match status" value="1"/>
</dbReference>
<feature type="transmembrane region" description="Helical" evidence="6">
    <location>
        <begin position="227"/>
        <end position="245"/>
    </location>
</feature>
<evidence type="ECO:0000256" key="5">
    <source>
        <dbReference type="ARBA" id="ARBA00037994"/>
    </source>
</evidence>
<dbReference type="GO" id="GO:0016020">
    <property type="term" value="C:membrane"/>
    <property type="evidence" value="ECO:0007669"/>
    <property type="project" value="UniProtKB-SubCell"/>
</dbReference>
<keyword evidence="4 6" id="KW-0472">Membrane</keyword>
<feature type="transmembrane region" description="Helical" evidence="6">
    <location>
        <begin position="307"/>
        <end position="332"/>
    </location>
</feature>
<comment type="subcellular location">
    <subcellularLocation>
        <location evidence="1">Membrane</location>
        <topology evidence="1">Multi-pass membrane protein</topology>
    </subcellularLocation>
</comment>
<reference evidence="8" key="1">
    <citation type="submission" date="2022-11" db="EMBL/GenBank/DDBJ databases">
        <authorList>
            <person name="Kikuchi T."/>
        </authorList>
    </citation>
    <scope>NUCLEOTIDE SEQUENCE</scope>
    <source>
        <strain evidence="8">PS1010</strain>
    </source>
</reference>
<evidence type="ECO:0000259" key="7">
    <source>
        <dbReference type="PROSITE" id="PS50262"/>
    </source>
</evidence>
<feature type="transmembrane region" description="Helical" evidence="6">
    <location>
        <begin position="536"/>
        <end position="560"/>
    </location>
</feature>
<gene>
    <name evidence="8" type="ORF">CAMP_LOCUS3767</name>
</gene>
<dbReference type="InterPro" id="IPR000344">
    <property type="entry name" value="7TM_GPCR_serpentine_rcpt_Sra"/>
</dbReference>
<proteinExistence type="inferred from homology"/>
<dbReference type="PANTHER" id="PTHR31582">
    <property type="entry name" value="SERPENTINE RECEPTOR, CLASS A (ALPHA)-RELATED-RELATED"/>
    <property type="match status" value="1"/>
</dbReference>
<dbReference type="PANTHER" id="PTHR31582:SF2">
    <property type="entry name" value="G-PROTEIN COUPLED RECEPTORS FAMILY 1 PROFILE DOMAIN-CONTAINING PROTEIN-RELATED"/>
    <property type="match status" value="1"/>
</dbReference>
<dbReference type="InterPro" id="IPR017452">
    <property type="entry name" value="GPCR_Rhodpsn_7TM"/>
</dbReference>
<dbReference type="Proteomes" id="UP001152747">
    <property type="component" value="Unassembled WGS sequence"/>
</dbReference>
<comment type="similarity">
    <text evidence="5">Belongs to the nematode receptor-like protein sra family.</text>
</comment>
<dbReference type="Gene3D" id="1.20.1070.10">
    <property type="entry name" value="Rhodopsin 7-helix transmembrane proteins"/>
    <property type="match status" value="2"/>
</dbReference>
<dbReference type="OrthoDB" id="5849943at2759"/>
<evidence type="ECO:0000256" key="1">
    <source>
        <dbReference type="ARBA" id="ARBA00004141"/>
    </source>
</evidence>
<feature type="transmembrane region" description="Helical" evidence="6">
    <location>
        <begin position="484"/>
        <end position="504"/>
    </location>
</feature>
<dbReference type="Pfam" id="PF02117">
    <property type="entry name" value="7TM_GPCR_Sra"/>
    <property type="match status" value="1"/>
</dbReference>
<dbReference type="CDD" id="cd00637">
    <property type="entry name" value="7tm_classA_rhodopsin-like"/>
    <property type="match status" value="1"/>
</dbReference>
<evidence type="ECO:0000256" key="6">
    <source>
        <dbReference type="SAM" id="Phobius"/>
    </source>
</evidence>
<dbReference type="PROSITE" id="PS50262">
    <property type="entry name" value="G_PROTEIN_RECEP_F1_2"/>
    <property type="match status" value="1"/>
</dbReference>
<dbReference type="GO" id="GO:0007606">
    <property type="term" value="P:sensory perception of chemical stimulus"/>
    <property type="evidence" value="ECO:0007669"/>
    <property type="project" value="InterPro"/>
</dbReference>
<evidence type="ECO:0000256" key="2">
    <source>
        <dbReference type="ARBA" id="ARBA00022692"/>
    </source>
</evidence>
<feature type="transmembrane region" description="Helical" evidence="6">
    <location>
        <begin position="53"/>
        <end position="76"/>
    </location>
</feature>
<evidence type="ECO:0000313" key="8">
    <source>
        <dbReference type="EMBL" id="CAI5441130.1"/>
    </source>
</evidence>
<comment type="caution">
    <text evidence="8">The sequence shown here is derived from an EMBL/GenBank/DDBJ whole genome shotgun (WGS) entry which is preliminary data.</text>
</comment>
<keyword evidence="3 6" id="KW-1133">Transmembrane helix</keyword>
<keyword evidence="2 6" id="KW-0812">Transmembrane</keyword>
<protein>
    <recommendedName>
        <fullName evidence="7">G-protein coupled receptors family 1 profile domain-containing protein</fullName>
    </recommendedName>
</protein>
<feature type="transmembrane region" description="Helical" evidence="6">
    <location>
        <begin position="182"/>
        <end position="206"/>
    </location>
</feature>
<sequence length="627" mass="72911">MVELVTPSVDYVRTEAFFFLTYIYGIFGAIVLILNLPLAIYLLSTVNRNQKELILIIALSVSDLLSGAQFMTMGIHRYLIWFDEVHFISRFSCDSGIILTSYLICIQTDNLFYLVIALDRLYAVLFPIRYGKMGTCYTYLLISTPFILAFVGYLVHLLIVYSQPPVYIDEICFFVASFLPKFLNFLSLQRMLCVAIPILIYFFIFIRLRMRWSRHSNSVKMGKGMKHLTMTVTYTTLVAVFLVFAPEAWSFFKLFGGFDANTYFILILFKLDKVTARKTMSLVCNIMYTNQTAEELDKQRCTSQGKFLALTSFLMRFNYIFTFSIIFLTIFMSFKAVKLLIKRNIFSNSTRILLLSILFNANLYQLNMFEIRTRSFYRSFVYSNEPCQIEFHSSECFLDQTIYSFTNVLYALLIFCLTIDRFISLQFSKFYEKINESLAIFCVLLSIITAILINIWQFSDIPLVGYVPQCFYSPQLGLNRFDDINNYTIIFIMFNLFITLSILCGNLRKDRLIRTTSFDTKSKYQSFESLQTTKSICTMIFTQFLFLSLLSISASLIRHFESSMSEQTFHEFVPFIIGVVYGNLSIPCLIIYKTNQVIENRRKSIGSMTTTSHNVDSHMHSLKSMWA</sequence>
<dbReference type="SUPFAM" id="SSF81321">
    <property type="entry name" value="Family A G protein-coupled receptor-like"/>
    <property type="match status" value="1"/>
</dbReference>
<evidence type="ECO:0000313" key="9">
    <source>
        <dbReference type="Proteomes" id="UP001152747"/>
    </source>
</evidence>
<feature type="transmembrane region" description="Helical" evidence="6">
    <location>
        <begin position="438"/>
        <end position="458"/>
    </location>
</feature>